<dbReference type="PANTHER" id="PTHR44858">
    <property type="entry name" value="TETRATRICOPEPTIDE REPEAT PROTEIN 6"/>
    <property type="match status" value="1"/>
</dbReference>
<dbReference type="InterPro" id="IPR011990">
    <property type="entry name" value="TPR-like_helical_dom_sf"/>
</dbReference>
<evidence type="ECO:0000313" key="4">
    <source>
        <dbReference type="EMBL" id="KDO02293.1"/>
    </source>
</evidence>
<dbReference type="EMBL" id="JFKF01000149">
    <property type="protein sequence ID" value="KDO02464.1"/>
    <property type="molecule type" value="Genomic_DNA"/>
</dbReference>
<dbReference type="Pfam" id="PF00515">
    <property type="entry name" value="TPR_1"/>
    <property type="match status" value="2"/>
</dbReference>
<feature type="repeat" description="TPR" evidence="3">
    <location>
        <begin position="25"/>
        <end position="58"/>
    </location>
</feature>
<proteinExistence type="predicted"/>
<dbReference type="InterPro" id="IPR050498">
    <property type="entry name" value="Ycf3"/>
</dbReference>
<evidence type="ECO:0000256" key="1">
    <source>
        <dbReference type="ARBA" id="ARBA00022737"/>
    </source>
</evidence>
<sequence length="107" mass="12302">MLISLINLTQNLLYSIKIRLNPNDPKVYYDKGRTLEKLGKYKAALKWFNKALELDPNNPTPHIDKGVTLFNWGKYNLALKSFNKALELGPDNPDASTRKQLLLDMQK</sequence>
<keyword evidence="2 3" id="KW-0802">TPR repeat</keyword>
<dbReference type="PANTHER" id="PTHR44858:SF1">
    <property type="entry name" value="UDP-N-ACETYLGLUCOSAMINE--PEPTIDE N-ACETYLGLUCOSAMINYLTRANSFERASE SPINDLY-RELATED"/>
    <property type="match status" value="1"/>
</dbReference>
<evidence type="ECO:0000256" key="3">
    <source>
        <dbReference type="PROSITE-ProRule" id="PRU00339"/>
    </source>
</evidence>
<name>A0A8E0WKI3_9RICK</name>
<comment type="caution">
    <text evidence="4">The sequence shown here is derived from an EMBL/GenBank/DDBJ whole genome shotgun (WGS) entry which is preliminary data.</text>
</comment>
<dbReference type="PROSITE" id="PS50005">
    <property type="entry name" value="TPR"/>
    <property type="match status" value="2"/>
</dbReference>
<dbReference type="SMART" id="SM00028">
    <property type="entry name" value="TPR"/>
    <property type="match status" value="2"/>
</dbReference>
<organism evidence="4 6">
    <name type="scientific">Rickettsia tamurae subsp. buchneri</name>
    <dbReference type="NCBI Taxonomy" id="1462938"/>
    <lineage>
        <taxon>Bacteria</taxon>
        <taxon>Pseudomonadati</taxon>
        <taxon>Pseudomonadota</taxon>
        <taxon>Alphaproteobacteria</taxon>
        <taxon>Rickettsiales</taxon>
        <taxon>Rickettsiaceae</taxon>
        <taxon>Rickettsieae</taxon>
        <taxon>Rickettsia</taxon>
        <taxon>spotted fever group</taxon>
    </lineage>
</organism>
<dbReference type="PROSITE" id="PS50293">
    <property type="entry name" value="TPR_REGION"/>
    <property type="match status" value="1"/>
</dbReference>
<feature type="repeat" description="TPR" evidence="3">
    <location>
        <begin position="59"/>
        <end position="92"/>
    </location>
</feature>
<dbReference type="InterPro" id="IPR019734">
    <property type="entry name" value="TPR_rpt"/>
</dbReference>
<reference evidence="4 6" key="1">
    <citation type="submission" date="2014-02" db="EMBL/GenBank/DDBJ databases">
        <title>Draft genome sequence of Rickettsia buchneri sp. nov. ISO7T.</title>
        <authorList>
            <person name="Felsheim R.F."/>
            <person name="Kurtti T.J."/>
            <person name="Munderloh U.G."/>
        </authorList>
    </citation>
    <scope>NUCLEOTIDE SEQUENCE [LARGE SCALE GENOMIC DNA]</scope>
    <source>
        <strain evidence="4 6">ISO7</strain>
    </source>
</reference>
<dbReference type="EMBL" id="JFKF01000184">
    <property type="protein sequence ID" value="KDO02293.1"/>
    <property type="molecule type" value="Genomic_DNA"/>
</dbReference>
<keyword evidence="4" id="KW-0808">Transferase</keyword>
<dbReference type="Gene3D" id="1.25.40.10">
    <property type="entry name" value="Tetratricopeptide repeat domain"/>
    <property type="match status" value="1"/>
</dbReference>
<keyword evidence="1" id="KW-0677">Repeat</keyword>
<evidence type="ECO:0000313" key="5">
    <source>
        <dbReference type="EMBL" id="KDO02464.1"/>
    </source>
</evidence>
<dbReference type="SUPFAM" id="SSF48452">
    <property type="entry name" value="TPR-like"/>
    <property type="match status" value="1"/>
</dbReference>
<protein>
    <submittedName>
        <fullName evidence="4">Putative O-linked N-acetylglucosamine transferase, SPINDLY family</fullName>
    </submittedName>
</protein>
<dbReference type="AlphaFoldDB" id="A0A8E0WKI3"/>
<accession>A0A8E0WKI3</accession>
<dbReference type="Proteomes" id="UP000027161">
    <property type="component" value="Unassembled WGS sequence"/>
</dbReference>
<dbReference type="GO" id="GO:0016740">
    <property type="term" value="F:transferase activity"/>
    <property type="evidence" value="ECO:0007669"/>
    <property type="project" value="UniProtKB-KW"/>
</dbReference>
<evidence type="ECO:0000256" key="2">
    <source>
        <dbReference type="ARBA" id="ARBA00022803"/>
    </source>
</evidence>
<keyword evidence="6" id="KW-1185">Reference proteome</keyword>
<evidence type="ECO:0000313" key="6">
    <source>
        <dbReference type="Proteomes" id="UP000027161"/>
    </source>
</evidence>
<dbReference type="RefSeq" id="WP_008579234.1">
    <property type="nucleotide sequence ID" value="NZ_CP113531.1"/>
</dbReference>
<gene>
    <name evidence="5" type="ORF">REISMN_06910</name>
    <name evidence="4" type="ORF">REISMN_07830</name>
</gene>